<dbReference type="PROSITE" id="PS50873">
    <property type="entry name" value="PEROXIDASE_4"/>
    <property type="match status" value="1"/>
</dbReference>
<keyword evidence="21" id="KW-1185">Reference proteome</keyword>
<dbReference type="InterPro" id="IPR010255">
    <property type="entry name" value="Haem_peroxidase_sf"/>
</dbReference>
<evidence type="ECO:0000313" key="21">
    <source>
        <dbReference type="Proteomes" id="UP001237642"/>
    </source>
</evidence>
<evidence type="ECO:0000256" key="11">
    <source>
        <dbReference type="ARBA" id="ARBA00023157"/>
    </source>
</evidence>
<evidence type="ECO:0000256" key="1">
    <source>
        <dbReference type="ARBA" id="ARBA00000189"/>
    </source>
</evidence>
<dbReference type="InterPro" id="IPR019794">
    <property type="entry name" value="Peroxidases_AS"/>
</dbReference>
<dbReference type="AlphaFoldDB" id="A0AAD8JLW5"/>
<feature type="disulfide bond" evidence="17">
    <location>
        <begin position="102"/>
        <end position="298"/>
    </location>
</feature>
<feature type="domain" description="Plant heme peroxidase family profile" evidence="19">
    <location>
        <begin position="7"/>
        <end position="302"/>
    </location>
</feature>
<dbReference type="PRINTS" id="PR00458">
    <property type="entry name" value="PEROXIDASE"/>
</dbReference>
<proteinExistence type="inferred from homology"/>
<comment type="cofactor">
    <cofactor evidence="15 18">
        <name>heme b</name>
        <dbReference type="ChEBI" id="CHEBI:60344"/>
    </cofactor>
    <text evidence="15 18">Binds 1 heme b (iron(II)-protoporphyrin IX) group per subunit.</text>
</comment>
<keyword evidence="10 15" id="KW-0408">Iron</keyword>
<reference evidence="20" key="2">
    <citation type="submission" date="2023-05" db="EMBL/GenBank/DDBJ databases">
        <authorList>
            <person name="Schelkunov M.I."/>
        </authorList>
    </citation>
    <scope>NUCLEOTIDE SEQUENCE</scope>
    <source>
        <strain evidence="20">Hsosn_3</strain>
        <tissue evidence="20">Leaf</tissue>
    </source>
</reference>
<evidence type="ECO:0000256" key="12">
    <source>
        <dbReference type="ARBA" id="ARBA00023180"/>
    </source>
</evidence>
<dbReference type="FunFam" id="1.10.420.10:FF:000006">
    <property type="entry name" value="Peroxidase"/>
    <property type="match status" value="1"/>
</dbReference>
<keyword evidence="6 18" id="KW-0349">Heme</keyword>
<evidence type="ECO:0000256" key="7">
    <source>
        <dbReference type="ARBA" id="ARBA00022723"/>
    </source>
</evidence>
<dbReference type="PROSITE" id="PS00435">
    <property type="entry name" value="PEROXIDASE_1"/>
    <property type="match status" value="1"/>
</dbReference>
<protein>
    <recommendedName>
        <fullName evidence="4 18">Peroxidase</fullName>
        <ecNumber evidence="4 18">1.11.1.7</ecNumber>
    </recommendedName>
</protein>
<comment type="similarity">
    <text evidence="18">Belongs to the peroxidase family. Classical plant (class III) peroxidase subfamily.</text>
</comment>
<keyword evidence="9 18" id="KW-0560">Oxidoreductase</keyword>
<evidence type="ECO:0000256" key="17">
    <source>
        <dbReference type="PIRSR" id="PIRSR600823-5"/>
    </source>
</evidence>
<keyword evidence="18" id="KW-0376">Hydrogen peroxide</keyword>
<keyword evidence="7 15" id="KW-0479">Metal-binding</keyword>
<dbReference type="Gene3D" id="1.10.420.10">
    <property type="entry name" value="Peroxidase, domain 2"/>
    <property type="match status" value="1"/>
</dbReference>
<dbReference type="GO" id="GO:0005576">
    <property type="term" value="C:extracellular region"/>
    <property type="evidence" value="ECO:0007669"/>
    <property type="project" value="UniProtKB-SubCell"/>
</dbReference>
<evidence type="ECO:0000256" key="9">
    <source>
        <dbReference type="ARBA" id="ARBA00023002"/>
    </source>
</evidence>
<name>A0AAD8JLW5_9APIA</name>
<feature type="binding site" description="axial binding residue" evidence="15">
    <location>
        <position position="173"/>
    </location>
    <ligand>
        <name>heme b</name>
        <dbReference type="ChEBI" id="CHEBI:60344"/>
    </ligand>
    <ligandPart>
        <name>Fe</name>
        <dbReference type="ChEBI" id="CHEBI:18248"/>
    </ligandPart>
</feature>
<evidence type="ECO:0000256" key="2">
    <source>
        <dbReference type="ARBA" id="ARBA00002322"/>
    </source>
</evidence>
<feature type="disulfide bond" evidence="17">
    <location>
        <begin position="180"/>
        <end position="212"/>
    </location>
</feature>
<accession>A0AAD8JLW5</accession>
<gene>
    <name evidence="20" type="ORF">POM88_004646</name>
</gene>
<dbReference type="PRINTS" id="PR00461">
    <property type="entry name" value="PLPEROXIDASE"/>
</dbReference>
<dbReference type="InterPro" id="IPR019793">
    <property type="entry name" value="Peroxidases_heam-ligand_BS"/>
</dbReference>
<feature type="disulfide bond" evidence="17">
    <location>
        <begin position="17"/>
        <end position="96"/>
    </location>
</feature>
<reference evidence="20" key="1">
    <citation type="submission" date="2023-02" db="EMBL/GenBank/DDBJ databases">
        <title>Genome of toxic invasive species Heracleum sosnowskyi carries increased number of genes despite the absence of recent whole-genome duplications.</title>
        <authorList>
            <person name="Schelkunov M."/>
            <person name="Shtratnikova V."/>
            <person name="Makarenko M."/>
            <person name="Klepikova A."/>
            <person name="Omelchenko D."/>
            <person name="Novikova G."/>
            <person name="Obukhova E."/>
            <person name="Bogdanov V."/>
            <person name="Penin A."/>
            <person name="Logacheva M."/>
        </authorList>
    </citation>
    <scope>NUCLEOTIDE SEQUENCE</scope>
    <source>
        <strain evidence="20">Hsosn_3</strain>
        <tissue evidence="20">Leaf</tissue>
    </source>
</reference>
<dbReference type="InterPro" id="IPR002016">
    <property type="entry name" value="Haem_peroxidase"/>
</dbReference>
<evidence type="ECO:0000256" key="13">
    <source>
        <dbReference type="PIRSR" id="PIRSR600823-1"/>
    </source>
</evidence>
<feature type="binding site" evidence="15">
    <location>
        <position position="58"/>
    </location>
    <ligand>
        <name>Ca(2+)</name>
        <dbReference type="ChEBI" id="CHEBI:29108"/>
        <label>1</label>
    </ligand>
</feature>
<evidence type="ECO:0000256" key="4">
    <source>
        <dbReference type="ARBA" id="ARBA00012313"/>
    </source>
</evidence>
<comment type="catalytic activity">
    <reaction evidence="1 18">
        <text>2 a phenolic donor + H2O2 = 2 a phenolic radical donor + 2 H2O</text>
        <dbReference type="Rhea" id="RHEA:56136"/>
        <dbReference type="ChEBI" id="CHEBI:15377"/>
        <dbReference type="ChEBI" id="CHEBI:16240"/>
        <dbReference type="ChEBI" id="CHEBI:139520"/>
        <dbReference type="ChEBI" id="CHEBI:139521"/>
        <dbReference type="EC" id="1.11.1.7"/>
    </reaction>
</comment>
<dbReference type="GO" id="GO:0140825">
    <property type="term" value="F:lactoperoxidase activity"/>
    <property type="evidence" value="ECO:0007669"/>
    <property type="project" value="UniProtKB-EC"/>
</dbReference>
<dbReference type="InterPro" id="IPR000823">
    <property type="entry name" value="Peroxidase_pln"/>
</dbReference>
<comment type="subcellular location">
    <subcellularLocation>
        <location evidence="18">Secreted</location>
    </subcellularLocation>
</comment>
<feature type="binding site" evidence="14">
    <location>
        <position position="143"/>
    </location>
    <ligand>
        <name>substrate</name>
    </ligand>
</feature>
<dbReference type="Pfam" id="PF00141">
    <property type="entry name" value="peroxidase"/>
    <property type="match status" value="1"/>
</dbReference>
<evidence type="ECO:0000313" key="20">
    <source>
        <dbReference type="EMBL" id="KAK1405041.1"/>
    </source>
</evidence>
<dbReference type="CDD" id="cd00693">
    <property type="entry name" value="secretory_peroxidase"/>
    <property type="match status" value="1"/>
</dbReference>
<dbReference type="GO" id="GO:0020037">
    <property type="term" value="F:heme binding"/>
    <property type="evidence" value="ECO:0007669"/>
    <property type="project" value="UniProtKB-UniRule"/>
</dbReference>
<evidence type="ECO:0000256" key="15">
    <source>
        <dbReference type="PIRSR" id="PIRSR600823-3"/>
    </source>
</evidence>
<dbReference type="PANTHER" id="PTHR31517">
    <property type="match status" value="1"/>
</dbReference>
<organism evidence="20 21">
    <name type="scientific">Heracleum sosnowskyi</name>
    <dbReference type="NCBI Taxonomy" id="360622"/>
    <lineage>
        <taxon>Eukaryota</taxon>
        <taxon>Viridiplantae</taxon>
        <taxon>Streptophyta</taxon>
        <taxon>Embryophyta</taxon>
        <taxon>Tracheophyta</taxon>
        <taxon>Spermatophyta</taxon>
        <taxon>Magnoliopsida</taxon>
        <taxon>eudicotyledons</taxon>
        <taxon>Gunneridae</taxon>
        <taxon>Pentapetalae</taxon>
        <taxon>asterids</taxon>
        <taxon>campanulids</taxon>
        <taxon>Apiales</taxon>
        <taxon>Apiaceae</taxon>
        <taxon>Apioideae</taxon>
        <taxon>apioid superclade</taxon>
        <taxon>Tordylieae</taxon>
        <taxon>Tordyliinae</taxon>
        <taxon>Heracleum</taxon>
    </lineage>
</organism>
<keyword evidence="8 15" id="KW-0106">Calcium</keyword>
<dbReference type="FunFam" id="1.10.520.10:FF:000001">
    <property type="entry name" value="Peroxidase"/>
    <property type="match status" value="1"/>
</dbReference>
<keyword evidence="18" id="KW-0964">Secreted</keyword>
<keyword evidence="11 17" id="KW-1015">Disulfide bond</keyword>
<evidence type="ECO:0000259" key="19">
    <source>
        <dbReference type="PROSITE" id="PS50873"/>
    </source>
</evidence>
<feature type="binding site" evidence="15">
    <location>
        <position position="49"/>
    </location>
    <ligand>
        <name>Ca(2+)</name>
        <dbReference type="ChEBI" id="CHEBI:29108"/>
        <label>1</label>
    </ligand>
</feature>
<evidence type="ECO:0000256" key="18">
    <source>
        <dbReference type="RuleBase" id="RU362060"/>
    </source>
</evidence>
<dbReference type="EMBL" id="JAUIZM010000001">
    <property type="protein sequence ID" value="KAK1405041.1"/>
    <property type="molecule type" value="Genomic_DNA"/>
</dbReference>
<feature type="binding site" evidence="15">
    <location>
        <position position="56"/>
    </location>
    <ligand>
        <name>Ca(2+)</name>
        <dbReference type="ChEBI" id="CHEBI:29108"/>
        <label>1</label>
    </ligand>
</feature>
<dbReference type="PANTHER" id="PTHR31517:SF84">
    <property type="entry name" value="PEROXIDASE"/>
    <property type="match status" value="1"/>
</dbReference>
<evidence type="ECO:0000256" key="14">
    <source>
        <dbReference type="PIRSR" id="PIRSR600823-2"/>
    </source>
</evidence>
<dbReference type="GO" id="GO:0046872">
    <property type="term" value="F:metal ion binding"/>
    <property type="evidence" value="ECO:0007669"/>
    <property type="project" value="UniProtKB-UniRule"/>
</dbReference>
<comment type="caution">
    <text evidence="20">The sequence shown here is derived from an EMBL/GenBank/DDBJ whole genome shotgun (WGS) entry which is preliminary data.</text>
</comment>
<comment type="cofactor">
    <cofactor evidence="15 18">
        <name>Ca(2+)</name>
        <dbReference type="ChEBI" id="CHEBI:29108"/>
    </cofactor>
    <text evidence="15 18">Binds 2 calcium ions per subunit.</text>
</comment>
<feature type="site" description="Transition state stabilizer" evidence="16">
    <location>
        <position position="44"/>
    </location>
</feature>
<keyword evidence="12" id="KW-0325">Glycoprotein</keyword>
<dbReference type="SUPFAM" id="SSF48113">
    <property type="entry name" value="Heme-dependent peroxidases"/>
    <property type="match status" value="1"/>
</dbReference>
<evidence type="ECO:0000256" key="10">
    <source>
        <dbReference type="ARBA" id="ARBA00023004"/>
    </source>
</evidence>
<evidence type="ECO:0000256" key="16">
    <source>
        <dbReference type="PIRSR" id="PIRSR600823-4"/>
    </source>
</evidence>
<comment type="similarity">
    <text evidence="3">Belongs to the peroxidase family. Ascorbate peroxidase subfamily.</text>
</comment>
<dbReference type="EC" id="1.11.1.7" evidence="4 18"/>
<feature type="active site" description="Proton acceptor" evidence="13">
    <location>
        <position position="48"/>
    </location>
</feature>
<evidence type="ECO:0000256" key="6">
    <source>
        <dbReference type="ARBA" id="ARBA00022617"/>
    </source>
</evidence>
<sequence>MFRAAEAVGMNYYIMRCPMVELIVTDTVNRALQSDPTLAAALIRMHFHDCFIQGCDASILLDSTKGNTAEKDSPANLSLRGYEVIDDIKDQLEDQCPGVVSCADILAMAARDAVFFAGGPVYDIPKGRKDGRRSKIEDTRNLPPPFFNSTELIGMFGQHGFTTRDMVALSGAHTLGVARCSSFKNRLANFDSTHDVDPDINTQFANTLIRTCKGGDNAEQPFDMSRNTFDNNYFIGLQNKAGVLSSDQTLFSSPQTRGIVNNYAMNTAMFFLDFQQAMVKMGLLDVKEGSKGEVRQNCRRIN</sequence>
<dbReference type="InterPro" id="IPR033905">
    <property type="entry name" value="Secretory_peroxidase"/>
</dbReference>
<evidence type="ECO:0000256" key="8">
    <source>
        <dbReference type="ARBA" id="ARBA00022837"/>
    </source>
</evidence>
<dbReference type="GO" id="GO:0042744">
    <property type="term" value="P:hydrogen peroxide catabolic process"/>
    <property type="evidence" value="ECO:0007669"/>
    <property type="project" value="UniProtKB-KW"/>
</dbReference>
<feature type="binding site" evidence="15">
    <location>
        <position position="54"/>
    </location>
    <ligand>
        <name>Ca(2+)</name>
        <dbReference type="ChEBI" id="CHEBI:29108"/>
        <label>1</label>
    </ligand>
</feature>
<feature type="binding site" evidence="15">
    <location>
        <position position="223"/>
    </location>
    <ligand>
        <name>Ca(2+)</name>
        <dbReference type="ChEBI" id="CHEBI:29108"/>
        <label>2</label>
    </ligand>
</feature>
<feature type="binding site" evidence="15">
    <location>
        <position position="174"/>
    </location>
    <ligand>
        <name>Ca(2+)</name>
        <dbReference type="ChEBI" id="CHEBI:29108"/>
        <label>2</label>
    </ligand>
</feature>
<evidence type="ECO:0000256" key="3">
    <source>
        <dbReference type="ARBA" id="ARBA00006873"/>
    </source>
</evidence>
<evidence type="ECO:0000256" key="5">
    <source>
        <dbReference type="ARBA" id="ARBA00022559"/>
    </source>
</evidence>
<feature type="binding site" evidence="15">
    <location>
        <position position="70"/>
    </location>
    <ligand>
        <name>Ca(2+)</name>
        <dbReference type="ChEBI" id="CHEBI:29108"/>
        <label>1</label>
    </ligand>
</feature>
<dbReference type="PROSITE" id="PS00436">
    <property type="entry name" value="PEROXIDASE_2"/>
    <property type="match status" value="1"/>
</dbReference>
<feature type="binding site" evidence="15">
    <location>
        <position position="230"/>
    </location>
    <ligand>
        <name>Ca(2+)</name>
        <dbReference type="ChEBI" id="CHEBI:29108"/>
        <label>2</label>
    </ligand>
</feature>
<dbReference type="GO" id="GO:0006979">
    <property type="term" value="P:response to oxidative stress"/>
    <property type="evidence" value="ECO:0007669"/>
    <property type="project" value="UniProtKB-UniRule"/>
</dbReference>
<keyword evidence="5 18" id="KW-0575">Peroxidase</keyword>
<feature type="disulfide bond" evidence="17">
    <location>
        <begin position="50"/>
        <end position="55"/>
    </location>
</feature>
<dbReference type="Gene3D" id="1.10.520.10">
    <property type="match status" value="1"/>
</dbReference>
<dbReference type="Proteomes" id="UP001237642">
    <property type="component" value="Unassembled WGS sequence"/>
</dbReference>
<comment type="function">
    <text evidence="2">Removal of H(2)O(2), oxidation of toxic reductants, biosynthesis and degradation of lignin, suberization, auxin catabolism, response to environmental stresses such as wounding, pathogen attack and oxidative stress. These functions might be dependent on each isozyme/isoform in each plant tissue.</text>
</comment>